<dbReference type="Proteomes" id="UP000054266">
    <property type="component" value="Unassembled WGS sequence"/>
</dbReference>
<dbReference type="GO" id="GO:0005634">
    <property type="term" value="C:nucleus"/>
    <property type="evidence" value="ECO:0007669"/>
    <property type="project" value="UniProtKB-SubCell"/>
</dbReference>
<keyword evidence="10" id="KW-1185">Reference proteome</keyword>
<keyword evidence="4" id="KW-0779">Telomere</keyword>
<dbReference type="GO" id="GO:0140445">
    <property type="term" value="C:chromosome, telomeric repeat region"/>
    <property type="evidence" value="ECO:0007669"/>
    <property type="project" value="TreeGrafter"/>
</dbReference>
<evidence type="ECO:0000256" key="4">
    <source>
        <dbReference type="ARBA" id="ARBA00022895"/>
    </source>
</evidence>
<dbReference type="SUPFAM" id="SSF48371">
    <property type="entry name" value="ARM repeat"/>
    <property type="match status" value="1"/>
</dbReference>
<proteinExistence type="predicted"/>
<dbReference type="PANTHER" id="PTHR22928:SF3">
    <property type="entry name" value="TELOMERE-ASSOCIATED PROTEIN RIF1"/>
    <property type="match status" value="1"/>
</dbReference>
<reference evidence="9 10" key="1">
    <citation type="submission" date="2015-01" db="EMBL/GenBank/DDBJ databases">
        <title>The Genome Sequence of Capronia semiimmersa CBS27337.</title>
        <authorList>
            <consortium name="The Broad Institute Genomics Platform"/>
            <person name="Cuomo C."/>
            <person name="de Hoog S."/>
            <person name="Gorbushina A."/>
            <person name="Stielow B."/>
            <person name="Teixiera M."/>
            <person name="Abouelleil A."/>
            <person name="Chapman S.B."/>
            <person name="Priest M."/>
            <person name="Young S.K."/>
            <person name="Wortman J."/>
            <person name="Nusbaum C."/>
            <person name="Birren B."/>
        </authorList>
    </citation>
    <scope>NUCLEOTIDE SEQUENCE [LARGE SCALE GENOMIC DNA]</scope>
    <source>
        <strain evidence="9 10">CBS 27337</strain>
    </source>
</reference>
<sequence length="1498" mass="164761">MSIPDALPLSPPSTSSRRKAVMMSSSVKGTSPSSSPASFPGSSNTGSRKRVGFSTGANVHRPVSTSQPPSSGARPPFASADSQSSLRSILKPATILEKTEQTTDGAQDGNRSMVAMMDGFIEQLSQDDRSLSVDAYQTLANVIRNYDDIPDEDVLKAKISTFMKYIKRDLLRKLSPEEPSIADTNLITQALRLLIIFVWNKDYASLLSDEARNFILDRSIQVLAEHAASKNVIVHYLHLLAAQNFRQTLMTSHRVARLLEALRTLGEHYKGNGVASERLLVYQKLLDQERPTMKAKASLWVDELLTGATNSLKDIRMKAIDLGEKACSAFPASSSISAVIRSTLAKELASGKTFSSHMCRKLEKMIAVKEEVIQVPRIWTIVLRLCNSVDDRGRNGWGPRCDKWPQFKDWLSVIQKCFNCSEAAVQQQAYQAWNRFIHIVQPHLTSDNLLQLLPKPMIAKLERHGGDSATKGTRGAAVSSYCTLLHHAFRPAANHDQYTRVWKEYIVKVMKPAFFEKGPANADLASRILMALFWNSGGAKIWNENRALENTPVEPEELPTIDCKWVRSKAGPILDIFLVLMRYSSWGASGRSDKAYIAVAWLHFLKAVQEASRKEIKPSADTVEAMMQLNVFLGRLYDDIPDPSDDDGRPAKPHTLSIAQVRQLTLTSVRLLGHDLILAGLGDKGHGLSKAIVIYDALGSHLLDQQQCDKSTTTSLETCLNSLDLALVYDFKSERTSATDVGIGQLKKKLEGSSVRQIVHTLTLLKRPIVLFLKQDISSWQDKDRHDPSRRYPEIIAATLTLLARLPPEAVKELDETLAALFNSTHTLVVQDTVNMWNEHFGHLPSLTLGPMLSEALVKLQDAGGGISIPSGPQAPNAATEPGVSPQAAPEDRLQATSKHTSISPAKAIIAADRSPELGSQPFQSVATVESGAVASSPQRPISRRCSRHNDSQINFVPIESSPLPEEEPESQFLTTHQKEVRDRQRSEPAVVFPDLRSSPRPQARSIIHTDCEFARKAAASHAERPTTPTLPTNDEQIEAEVMASPTPRARHLTNLITDIEVPSSPPSIMGNEDRTDVTSPLHAIEGDAEDGIDLAIEQAEEDACSTAAEPTPEASDERSRRYHTRNDATQRDVAAVSFSRRLRRGRSRPSHSKSPRQQHGRGAPATASSARAQVSTALPSEIFDDLEPRKDLEQARQSYESSNVDKDAVQPCATVSPSLRPITTNLATEDAEEMETSPKTFIKTDSDEIDMLSASQLSHDLDLHVSQTFSAEGDGSHVIAGTDEESRQKRQRSRKRKSSTPNLTAVKRRKSSKASSQNSSYPTDAETAAYETPRETLDCNEVPPSQAVQAIETVDLSEPAPAARRRRGRPRKRALVDDIVPETSRVKEGTVDTRTVSSALPDHSNPGEVSSTLDREVEVHGATNTLETDSTECITTGHVAESAPRDRSSPPDIMASLQGVLDRLKSSDPADIDLRRVDDLCFQIRFQAQFIAQQRGA</sequence>
<feature type="region of interest" description="Disordered" evidence="7">
    <location>
        <begin position="1195"/>
        <end position="1243"/>
    </location>
</feature>
<dbReference type="EMBL" id="KN846956">
    <property type="protein sequence ID" value="KIW71920.1"/>
    <property type="molecule type" value="Genomic_DNA"/>
</dbReference>
<dbReference type="PANTHER" id="PTHR22928">
    <property type="entry name" value="TELOMERE-ASSOCIATED PROTEIN RIF1"/>
    <property type="match status" value="1"/>
</dbReference>
<evidence type="ECO:0000259" key="8">
    <source>
        <dbReference type="Pfam" id="PF12231"/>
    </source>
</evidence>
<dbReference type="InterPro" id="IPR022031">
    <property type="entry name" value="Rif1_N"/>
</dbReference>
<evidence type="ECO:0000256" key="3">
    <source>
        <dbReference type="ARBA" id="ARBA00022454"/>
    </source>
</evidence>
<dbReference type="GO" id="GO:0000723">
    <property type="term" value="P:telomere maintenance"/>
    <property type="evidence" value="ECO:0007669"/>
    <property type="project" value="TreeGrafter"/>
</dbReference>
<gene>
    <name evidence="9" type="ORF">PV04_00147</name>
</gene>
<keyword evidence="3" id="KW-0158">Chromosome</keyword>
<organism evidence="9 10">
    <name type="scientific">Phialophora macrospora</name>
    <dbReference type="NCBI Taxonomy" id="1851006"/>
    <lineage>
        <taxon>Eukaryota</taxon>
        <taxon>Fungi</taxon>
        <taxon>Dikarya</taxon>
        <taxon>Ascomycota</taxon>
        <taxon>Pezizomycotina</taxon>
        <taxon>Eurotiomycetes</taxon>
        <taxon>Chaetothyriomycetidae</taxon>
        <taxon>Chaetothyriales</taxon>
        <taxon>Herpotrichiellaceae</taxon>
        <taxon>Phialophora</taxon>
    </lineage>
</organism>
<name>A0A0D2FZL0_9EURO</name>
<dbReference type="InterPro" id="IPR016024">
    <property type="entry name" value="ARM-type_fold"/>
</dbReference>
<dbReference type="Pfam" id="PF12231">
    <property type="entry name" value="Rif1_N"/>
    <property type="match status" value="1"/>
</dbReference>
<keyword evidence="5" id="KW-0539">Nucleus</keyword>
<evidence type="ECO:0000256" key="5">
    <source>
        <dbReference type="ARBA" id="ARBA00023242"/>
    </source>
</evidence>
<evidence type="ECO:0000256" key="7">
    <source>
        <dbReference type="SAM" id="MobiDB-lite"/>
    </source>
</evidence>
<feature type="compositionally biased region" description="Polar residues" evidence="7">
    <location>
        <begin position="1214"/>
        <end position="1228"/>
    </location>
</feature>
<evidence type="ECO:0000313" key="9">
    <source>
        <dbReference type="EMBL" id="KIW71920.1"/>
    </source>
</evidence>
<feature type="region of interest" description="Disordered" evidence="7">
    <location>
        <begin position="865"/>
        <end position="902"/>
    </location>
</feature>
<comment type="subcellular location">
    <subcellularLocation>
        <location evidence="2">Chromosome</location>
        <location evidence="2">Telomere</location>
    </subcellularLocation>
    <subcellularLocation>
        <location evidence="1">Nucleus</location>
    </subcellularLocation>
</comment>
<evidence type="ECO:0000256" key="6">
    <source>
        <dbReference type="ARBA" id="ARBA00023306"/>
    </source>
</evidence>
<dbReference type="STRING" id="5601.A0A0D2FZL0"/>
<feature type="region of interest" description="Disordered" evidence="7">
    <location>
        <begin position="1102"/>
        <end position="1174"/>
    </location>
</feature>
<feature type="compositionally biased region" description="Basic residues" evidence="7">
    <location>
        <begin position="1141"/>
        <end position="1160"/>
    </location>
</feature>
<keyword evidence="6" id="KW-0131">Cell cycle</keyword>
<feature type="compositionally biased region" description="Low complexity" evidence="7">
    <location>
        <begin position="24"/>
        <end position="43"/>
    </location>
</feature>
<feature type="region of interest" description="Disordered" evidence="7">
    <location>
        <begin position="1273"/>
        <end position="1333"/>
    </location>
</feature>
<accession>A0A0D2FZL0</accession>
<feature type="compositionally biased region" description="Basic and acidic residues" evidence="7">
    <location>
        <begin position="1116"/>
        <end position="1131"/>
    </location>
</feature>
<evidence type="ECO:0000256" key="1">
    <source>
        <dbReference type="ARBA" id="ARBA00004123"/>
    </source>
</evidence>
<protein>
    <recommendedName>
        <fullName evidence="8">Telomere-associated protein Rif1 N-terminal domain-containing protein</fullName>
    </recommendedName>
</protein>
<dbReference type="HOGENOM" id="CLU_247822_0_0_1"/>
<evidence type="ECO:0000256" key="2">
    <source>
        <dbReference type="ARBA" id="ARBA00004574"/>
    </source>
</evidence>
<evidence type="ECO:0000313" key="10">
    <source>
        <dbReference type="Proteomes" id="UP000054266"/>
    </source>
</evidence>
<feature type="compositionally biased region" description="Basic residues" evidence="7">
    <location>
        <begin position="1290"/>
        <end position="1299"/>
    </location>
</feature>
<feature type="region of interest" description="Disordered" evidence="7">
    <location>
        <begin position="1"/>
        <end position="84"/>
    </location>
</feature>
<feature type="domain" description="Telomere-associated protein Rif1 N-terminal" evidence="8">
    <location>
        <begin position="125"/>
        <end position="506"/>
    </location>
</feature>